<dbReference type="Proteomes" id="UP000828390">
    <property type="component" value="Unassembled WGS sequence"/>
</dbReference>
<evidence type="ECO:0000313" key="1">
    <source>
        <dbReference type="EMBL" id="KAH3799243.1"/>
    </source>
</evidence>
<comment type="caution">
    <text evidence="1">The sequence shown here is derived from an EMBL/GenBank/DDBJ whole genome shotgun (WGS) entry which is preliminary data.</text>
</comment>
<reference evidence="1" key="1">
    <citation type="journal article" date="2019" name="bioRxiv">
        <title>The Genome of the Zebra Mussel, Dreissena polymorpha: A Resource for Invasive Species Research.</title>
        <authorList>
            <person name="McCartney M.A."/>
            <person name="Auch B."/>
            <person name="Kono T."/>
            <person name="Mallez S."/>
            <person name="Zhang Y."/>
            <person name="Obille A."/>
            <person name="Becker A."/>
            <person name="Abrahante J.E."/>
            <person name="Garbe J."/>
            <person name="Badalamenti J.P."/>
            <person name="Herman A."/>
            <person name="Mangelson H."/>
            <person name="Liachko I."/>
            <person name="Sullivan S."/>
            <person name="Sone E.D."/>
            <person name="Koren S."/>
            <person name="Silverstein K.A.T."/>
            <person name="Beckman K.B."/>
            <person name="Gohl D.M."/>
        </authorList>
    </citation>
    <scope>NUCLEOTIDE SEQUENCE</scope>
    <source>
        <strain evidence="1">Duluth1</strain>
        <tissue evidence="1">Whole animal</tissue>
    </source>
</reference>
<gene>
    <name evidence="1" type="ORF">DPMN_152849</name>
</gene>
<organism evidence="1 2">
    <name type="scientific">Dreissena polymorpha</name>
    <name type="common">Zebra mussel</name>
    <name type="synonym">Mytilus polymorpha</name>
    <dbReference type="NCBI Taxonomy" id="45954"/>
    <lineage>
        <taxon>Eukaryota</taxon>
        <taxon>Metazoa</taxon>
        <taxon>Spiralia</taxon>
        <taxon>Lophotrochozoa</taxon>
        <taxon>Mollusca</taxon>
        <taxon>Bivalvia</taxon>
        <taxon>Autobranchia</taxon>
        <taxon>Heteroconchia</taxon>
        <taxon>Euheterodonta</taxon>
        <taxon>Imparidentia</taxon>
        <taxon>Neoheterodontei</taxon>
        <taxon>Myida</taxon>
        <taxon>Dreissenoidea</taxon>
        <taxon>Dreissenidae</taxon>
        <taxon>Dreissena</taxon>
    </lineage>
</organism>
<proteinExistence type="predicted"/>
<dbReference type="EMBL" id="JAIWYP010000007">
    <property type="protein sequence ID" value="KAH3799243.1"/>
    <property type="molecule type" value="Genomic_DNA"/>
</dbReference>
<accession>A0A9D4FL58</accession>
<dbReference type="AlphaFoldDB" id="A0A9D4FL58"/>
<keyword evidence="2" id="KW-1185">Reference proteome</keyword>
<name>A0A9D4FL58_DREPO</name>
<reference evidence="1" key="2">
    <citation type="submission" date="2020-11" db="EMBL/GenBank/DDBJ databases">
        <authorList>
            <person name="McCartney M.A."/>
            <person name="Auch B."/>
            <person name="Kono T."/>
            <person name="Mallez S."/>
            <person name="Becker A."/>
            <person name="Gohl D.M."/>
            <person name="Silverstein K.A.T."/>
            <person name="Koren S."/>
            <person name="Bechman K.B."/>
            <person name="Herman A."/>
            <person name="Abrahante J.E."/>
            <person name="Garbe J."/>
        </authorList>
    </citation>
    <scope>NUCLEOTIDE SEQUENCE</scope>
    <source>
        <strain evidence="1">Duluth1</strain>
        <tissue evidence="1">Whole animal</tissue>
    </source>
</reference>
<protein>
    <submittedName>
        <fullName evidence="1">Uncharacterized protein</fullName>
    </submittedName>
</protein>
<sequence length="89" mass="10474">MEIDVEKIKERDNKVTSLEQQKVRFMQKKSVLLERILSNGTEMFNQRSRRAITVNDAQWSKQWHLQTSQSPSMGFKTHGKRDLAEVVLQ</sequence>
<evidence type="ECO:0000313" key="2">
    <source>
        <dbReference type="Proteomes" id="UP000828390"/>
    </source>
</evidence>